<organism evidence="6 7">
    <name type="scientific">Shewanella maritima</name>
    <dbReference type="NCBI Taxonomy" id="2520507"/>
    <lineage>
        <taxon>Bacteria</taxon>
        <taxon>Pseudomonadati</taxon>
        <taxon>Pseudomonadota</taxon>
        <taxon>Gammaproteobacteria</taxon>
        <taxon>Alteromonadales</taxon>
        <taxon>Shewanellaceae</taxon>
        <taxon>Shewanella</taxon>
    </lineage>
</organism>
<feature type="domain" description="Methyl-accepting transducer" evidence="5">
    <location>
        <begin position="1"/>
        <end position="131"/>
    </location>
</feature>
<protein>
    <recommendedName>
        <fullName evidence="5">Methyl-accepting transducer domain-containing protein</fullName>
    </recommendedName>
</protein>
<dbReference type="Pfam" id="PF13682">
    <property type="entry name" value="CZB"/>
    <property type="match status" value="1"/>
</dbReference>
<dbReference type="Gene3D" id="1.10.287.950">
    <property type="entry name" value="Methyl-accepting chemotaxis protein"/>
    <property type="match status" value="1"/>
</dbReference>
<dbReference type="EMBL" id="CP036200">
    <property type="protein sequence ID" value="QBF82822.1"/>
    <property type="molecule type" value="Genomic_DNA"/>
</dbReference>
<gene>
    <name evidence="6" type="ORF">EXU30_09045</name>
</gene>
<dbReference type="PROSITE" id="PS50111">
    <property type="entry name" value="CHEMOTAXIS_TRANSDUC_2"/>
    <property type="match status" value="1"/>
</dbReference>
<keyword evidence="2 4" id="KW-0807">Transducer</keyword>
<accession>A0A411PHG4</accession>
<dbReference type="InterPro" id="IPR025991">
    <property type="entry name" value="Chemoreceptor_zinc-bind_dom"/>
</dbReference>
<dbReference type="SMART" id="SM00283">
    <property type="entry name" value="MA"/>
    <property type="match status" value="1"/>
</dbReference>
<dbReference type="GO" id="GO:0007165">
    <property type="term" value="P:signal transduction"/>
    <property type="evidence" value="ECO:0007669"/>
    <property type="project" value="UniProtKB-KW"/>
</dbReference>
<dbReference type="OrthoDB" id="9808588at2"/>
<evidence type="ECO:0000313" key="7">
    <source>
        <dbReference type="Proteomes" id="UP000291106"/>
    </source>
</evidence>
<dbReference type="InterPro" id="IPR004090">
    <property type="entry name" value="Chemotax_Me-accpt_rcpt"/>
</dbReference>
<dbReference type="AlphaFoldDB" id="A0A411PHG4"/>
<dbReference type="Gene3D" id="1.20.120.30">
    <property type="entry name" value="Aspartate receptor, ligand-binding domain"/>
    <property type="match status" value="1"/>
</dbReference>
<dbReference type="GO" id="GO:0004888">
    <property type="term" value="F:transmembrane signaling receptor activity"/>
    <property type="evidence" value="ECO:0007669"/>
    <property type="project" value="InterPro"/>
</dbReference>
<reference evidence="6 7" key="1">
    <citation type="submission" date="2019-02" db="EMBL/GenBank/DDBJ databases">
        <title>Shewanella sp. D4-2 isolated from Dokdo Island.</title>
        <authorList>
            <person name="Baek K."/>
        </authorList>
    </citation>
    <scope>NUCLEOTIDE SEQUENCE [LARGE SCALE GENOMIC DNA]</scope>
    <source>
        <strain evidence="6 7">D4-2</strain>
    </source>
</reference>
<name>A0A411PHG4_9GAMM</name>
<evidence type="ECO:0000259" key="5">
    <source>
        <dbReference type="PROSITE" id="PS50111"/>
    </source>
</evidence>
<dbReference type="InterPro" id="IPR004089">
    <property type="entry name" value="MCPsignal_dom"/>
</dbReference>
<evidence type="ECO:0000256" key="2">
    <source>
        <dbReference type="ARBA" id="ARBA00023224"/>
    </source>
</evidence>
<comment type="subcellular location">
    <subcellularLocation>
        <location evidence="1">Membrane</location>
    </subcellularLocation>
</comment>
<proteinExistence type="inferred from homology"/>
<evidence type="ECO:0000256" key="1">
    <source>
        <dbReference type="ARBA" id="ARBA00004370"/>
    </source>
</evidence>
<comment type="similarity">
    <text evidence="3">Belongs to the methyl-accepting chemotaxis (MCP) protein family.</text>
</comment>
<evidence type="ECO:0000313" key="6">
    <source>
        <dbReference type="EMBL" id="QBF82822.1"/>
    </source>
</evidence>
<sequence length="250" mass="27090">MVDELATDSKVITKSLSNITDIADQTSLLALNASIEAARAGEHGRGFAVVAEEVKSLSDRTKTIADEINAILASFATRVETITGLSKQSTQSTTDANELVAQVHANIEDLLASAKQTNSYAAFAKDQVAGALVKTDLLVFKQTAYSAISDPSDLVSREAVAVDTYSCSFGQWYYGEHGAHFNMTSSYHAIEKPHAQVHSSISAAIDLLDQGWESDAKLRNEIVEYVEQMEASSNQLLRLIDTMVTEKQRA</sequence>
<dbReference type="PANTHER" id="PTHR32089">
    <property type="entry name" value="METHYL-ACCEPTING CHEMOTAXIS PROTEIN MCPB"/>
    <property type="match status" value="1"/>
</dbReference>
<dbReference type="Pfam" id="PF00015">
    <property type="entry name" value="MCPsignal"/>
    <property type="match status" value="1"/>
</dbReference>
<dbReference type="PRINTS" id="PR00260">
    <property type="entry name" value="CHEMTRNSDUCR"/>
</dbReference>
<dbReference type="KEGG" id="smai:EXU30_09045"/>
<keyword evidence="7" id="KW-1185">Reference proteome</keyword>
<evidence type="ECO:0000256" key="3">
    <source>
        <dbReference type="ARBA" id="ARBA00029447"/>
    </source>
</evidence>
<dbReference type="GO" id="GO:0006935">
    <property type="term" value="P:chemotaxis"/>
    <property type="evidence" value="ECO:0007669"/>
    <property type="project" value="InterPro"/>
</dbReference>
<dbReference type="SUPFAM" id="SSF58104">
    <property type="entry name" value="Methyl-accepting chemotaxis protein (MCP) signaling domain"/>
    <property type="match status" value="1"/>
</dbReference>
<dbReference type="Proteomes" id="UP000291106">
    <property type="component" value="Chromosome"/>
</dbReference>
<evidence type="ECO:0000256" key="4">
    <source>
        <dbReference type="PROSITE-ProRule" id="PRU00284"/>
    </source>
</evidence>
<dbReference type="GO" id="GO:0016020">
    <property type="term" value="C:membrane"/>
    <property type="evidence" value="ECO:0007669"/>
    <property type="project" value="UniProtKB-SubCell"/>
</dbReference>
<dbReference type="PANTHER" id="PTHR32089:SF112">
    <property type="entry name" value="LYSOZYME-LIKE PROTEIN-RELATED"/>
    <property type="match status" value="1"/>
</dbReference>